<dbReference type="CDD" id="cd04187">
    <property type="entry name" value="DPM1_like_bac"/>
    <property type="match status" value="1"/>
</dbReference>
<dbReference type="GO" id="GO:0005886">
    <property type="term" value="C:plasma membrane"/>
    <property type="evidence" value="ECO:0007669"/>
    <property type="project" value="TreeGrafter"/>
</dbReference>
<gene>
    <name evidence="3" type="ORF">AXI58_08405</name>
</gene>
<dbReference type="PANTHER" id="PTHR48090">
    <property type="entry name" value="UNDECAPRENYL-PHOSPHATE 4-DEOXY-4-FORMAMIDO-L-ARABINOSE TRANSFERASE-RELATED"/>
    <property type="match status" value="1"/>
</dbReference>
<proteinExistence type="predicted"/>
<feature type="domain" description="Glycosyltransferase 2-like" evidence="2">
    <location>
        <begin position="7"/>
        <end position="169"/>
    </location>
</feature>
<dbReference type="SUPFAM" id="SSF53448">
    <property type="entry name" value="Nucleotide-diphospho-sugar transferases"/>
    <property type="match status" value="1"/>
</dbReference>
<dbReference type="GO" id="GO:0016740">
    <property type="term" value="F:transferase activity"/>
    <property type="evidence" value="ECO:0007669"/>
    <property type="project" value="UniProtKB-KW"/>
</dbReference>
<reference evidence="4" key="1">
    <citation type="submission" date="2016-02" db="EMBL/GenBank/DDBJ databases">
        <authorList>
            <person name="Dunlap C."/>
        </authorList>
    </citation>
    <scope>NUCLEOTIDE SEQUENCE [LARGE SCALE GENOMIC DNA]</scope>
    <source>
        <strain evidence="4">NRRL B-41092</strain>
    </source>
</reference>
<dbReference type="EMBL" id="LSBA01000004">
    <property type="protein sequence ID" value="KXZ22773.1"/>
    <property type="molecule type" value="Genomic_DNA"/>
</dbReference>
<dbReference type="Gene3D" id="3.90.550.10">
    <property type="entry name" value="Spore Coat Polysaccharide Biosynthesis Protein SpsA, Chain A"/>
    <property type="match status" value="1"/>
</dbReference>
<keyword evidence="1" id="KW-1133">Transmembrane helix</keyword>
<dbReference type="RefSeq" id="WP_061520362.1">
    <property type="nucleotide sequence ID" value="NZ_JARLZY010000002.1"/>
</dbReference>
<keyword evidence="4" id="KW-1185">Reference proteome</keyword>
<protein>
    <submittedName>
        <fullName evidence="3">Glycosyltransferase</fullName>
    </submittedName>
</protein>
<evidence type="ECO:0000313" key="4">
    <source>
        <dbReference type="Proteomes" id="UP000075430"/>
    </source>
</evidence>
<dbReference type="InterPro" id="IPR050256">
    <property type="entry name" value="Glycosyltransferase_2"/>
</dbReference>
<feature type="transmembrane region" description="Helical" evidence="1">
    <location>
        <begin position="266"/>
        <end position="288"/>
    </location>
</feature>
<keyword evidence="3" id="KW-0808">Transferase</keyword>
<keyword evidence="1" id="KW-0472">Membrane</keyword>
<dbReference type="InterPro" id="IPR029044">
    <property type="entry name" value="Nucleotide-diphossugar_trans"/>
</dbReference>
<comment type="caution">
    <text evidence="3">The sequence shown here is derived from an EMBL/GenBank/DDBJ whole genome shotgun (WGS) entry which is preliminary data.</text>
</comment>
<dbReference type="STRING" id="1793963.AXI58_08405"/>
<accession>A0A150FBW4</accession>
<dbReference type="PANTHER" id="PTHR48090:SF8">
    <property type="entry name" value="GLYCOSYLTRANSFERASE CSBB-RELATED"/>
    <property type="match status" value="1"/>
</dbReference>
<evidence type="ECO:0000256" key="1">
    <source>
        <dbReference type="SAM" id="Phobius"/>
    </source>
</evidence>
<dbReference type="Proteomes" id="UP000075430">
    <property type="component" value="Unassembled WGS sequence"/>
</dbReference>
<dbReference type="Pfam" id="PF00535">
    <property type="entry name" value="Glycos_transf_2"/>
    <property type="match status" value="1"/>
</dbReference>
<evidence type="ECO:0000259" key="2">
    <source>
        <dbReference type="Pfam" id="PF00535"/>
    </source>
</evidence>
<name>A0A150FBW4_9BACI</name>
<dbReference type="OrthoDB" id="9807778at2"/>
<dbReference type="InterPro" id="IPR001173">
    <property type="entry name" value="Glyco_trans_2-like"/>
</dbReference>
<sequence length="326" mass="37413">MKQGLISIIIPSYNEGNNVKLIHESLKKEFQTIHYDYEIFYINDGSADDTLQQIKELAARNHRVKYISFSRNFGKEAAILAGFEHVQGEAVIVMDADLQHPTYLLKDFIQGYEEGYDQVIAQRNRKGDSPVRSVLSSLYYKFINKAVEVDLRDGVGDFRLLSRQAVDALLKLSEGNRFSKGLFCWIGFDQKIVFYENVERQNGTSKWSFSNLFNYGMDGVVSFNNKPLRICFFTGILILLLSIVYIVATFIHILTNGVSVPGYFTIISAVLFLGGIQLLSLGIIGEYIGRIYYETKKRPHYLIKETNITYGDQNETNYTKKRKWNH</sequence>
<keyword evidence="1" id="KW-0812">Transmembrane</keyword>
<organism evidence="3 4">
    <name type="scientific">Bacillus nakamurai</name>
    <dbReference type="NCBI Taxonomy" id="1793963"/>
    <lineage>
        <taxon>Bacteria</taxon>
        <taxon>Bacillati</taxon>
        <taxon>Bacillota</taxon>
        <taxon>Bacilli</taxon>
        <taxon>Bacillales</taxon>
        <taxon>Bacillaceae</taxon>
        <taxon>Bacillus</taxon>
    </lineage>
</organism>
<dbReference type="FunFam" id="3.90.550.10:FF:000125">
    <property type="entry name" value="Putative glycosyltransferase CsbB"/>
    <property type="match status" value="1"/>
</dbReference>
<dbReference type="AlphaFoldDB" id="A0A150FBW4"/>
<feature type="transmembrane region" description="Helical" evidence="1">
    <location>
        <begin position="230"/>
        <end position="254"/>
    </location>
</feature>
<evidence type="ECO:0000313" key="3">
    <source>
        <dbReference type="EMBL" id="KXZ22773.1"/>
    </source>
</evidence>